<feature type="transmembrane region" description="Helical" evidence="1">
    <location>
        <begin position="20"/>
        <end position="38"/>
    </location>
</feature>
<organism evidence="2">
    <name type="scientific">mine drainage metagenome</name>
    <dbReference type="NCBI Taxonomy" id="410659"/>
    <lineage>
        <taxon>unclassified sequences</taxon>
        <taxon>metagenomes</taxon>
        <taxon>ecological metagenomes</taxon>
    </lineage>
</organism>
<name>A0A1J5SLJ6_9ZZZZ</name>
<gene>
    <name evidence="2" type="ORF">GALL_85780</name>
</gene>
<evidence type="ECO:0000256" key="1">
    <source>
        <dbReference type="SAM" id="Phobius"/>
    </source>
</evidence>
<accession>A0A1J5SLJ6</accession>
<comment type="caution">
    <text evidence="2">The sequence shown here is derived from an EMBL/GenBank/DDBJ whole genome shotgun (WGS) entry which is preliminary data.</text>
</comment>
<keyword evidence="1" id="KW-0812">Transmembrane</keyword>
<proteinExistence type="predicted"/>
<feature type="transmembrane region" description="Helical" evidence="1">
    <location>
        <begin position="70"/>
        <end position="89"/>
    </location>
</feature>
<keyword evidence="1" id="KW-1133">Transmembrane helix</keyword>
<keyword evidence="1" id="KW-0472">Membrane</keyword>
<dbReference type="EMBL" id="MLJW01000027">
    <property type="protein sequence ID" value="OIR09345.1"/>
    <property type="molecule type" value="Genomic_DNA"/>
</dbReference>
<sequence>MNIVRLIDFLRDRLKTVIRLCYAVLALLVLADIVRWALTPATHEAATEGGEHAAGAWAALYRISETAPGFWSAFGFVACALIIILSKWYGHRGIMTREDYYNE</sequence>
<reference evidence="2" key="1">
    <citation type="submission" date="2016-10" db="EMBL/GenBank/DDBJ databases">
        <title>Sequence of Gallionella enrichment culture.</title>
        <authorList>
            <person name="Poehlein A."/>
            <person name="Muehling M."/>
            <person name="Daniel R."/>
        </authorList>
    </citation>
    <scope>NUCLEOTIDE SEQUENCE</scope>
</reference>
<protein>
    <submittedName>
        <fullName evidence="2">Uncharacterized protein</fullName>
    </submittedName>
</protein>
<dbReference type="AlphaFoldDB" id="A0A1J5SLJ6"/>
<evidence type="ECO:0000313" key="2">
    <source>
        <dbReference type="EMBL" id="OIR09345.1"/>
    </source>
</evidence>